<proteinExistence type="predicted"/>
<comment type="caution">
    <text evidence="2">The sequence shown here is derived from an EMBL/GenBank/DDBJ whole genome shotgun (WGS) entry which is preliminary data.</text>
</comment>
<evidence type="ECO:0000313" key="2">
    <source>
        <dbReference type="EMBL" id="KAI1513674.1"/>
    </source>
</evidence>
<feature type="compositionally biased region" description="Low complexity" evidence="1">
    <location>
        <begin position="786"/>
        <end position="799"/>
    </location>
</feature>
<feature type="region of interest" description="Disordered" evidence="1">
    <location>
        <begin position="1"/>
        <end position="45"/>
    </location>
</feature>
<feature type="region of interest" description="Disordered" evidence="1">
    <location>
        <begin position="777"/>
        <end position="837"/>
    </location>
</feature>
<feature type="region of interest" description="Disordered" evidence="1">
    <location>
        <begin position="939"/>
        <end position="1067"/>
    </location>
</feature>
<dbReference type="EMBL" id="NRDI02000009">
    <property type="protein sequence ID" value="KAI1513674.1"/>
    <property type="molecule type" value="Genomic_DNA"/>
</dbReference>
<feature type="compositionally biased region" description="Basic and acidic residues" evidence="1">
    <location>
        <begin position="953"/>
        <end position="977"/>
    </location>
</feature>
<sequence length="1310" mass="142584">MSTRTSEDGVESSKASSPTTASQSAATTSSTPTPSRHLQPLRRRRRAGVDYDATLIQGIAIPSANMPGRTPTTSTSATPPAQLNRVTTIDKRTRDIARKNLSDKLDFMKTLCEDGNEFMLCVTAVFAKAWEAMIHRRVKDEGEDLNGYRDFIIEALNLMDAWLEHWDGPEDSQGWTGRKNFDLHVDSICTEMPTDPRRPADRYESLRESKRTLIRGCIEGIVALFPPGDPMSSINQATLTTAWEARFWQDAYGADGNVNIYGDAVEDHLIDLREWKEDWALNDQTESGQDRFRAYLMRYHQTDVHLRLPTIAPSTTATGVGIDDDAEGESDEELYRAPSPARSPYNQDANNNNSPYYLPTTPSQDSNLEEELYDLAGGNDPTSGAEDKPEESPDCADLSLEAIILKAFEDDETVDPSLQACVPQASSEEMVLDPALGDHAVIHTSTTPIAAQPITSSSQNQEMDGIDYHRTVEQLLITQVQEHAPSIIVAVPVEDIEMGESSTVPPPSQEPTTTTATITGDTEMGEAASMPSSSAKDQIVEDICMTSDELPKPTAGTIIPVTEISATDTKKVQFLPGLVAGASNIFGTDPKVPVSILKQSTLVPSSGFVFAGSPFSSAPASAPSPASFVAPSATSGGIVANTEKPASPAFPPGVATFGGFAGKPVTSTFSVAPAPAPTPTILGGIAAKTDHPEAKAKLEVKKPIFGPEGTKVSSGPTGTKPASNPNFSLTGIKFGNGLATTIPAPKSVCDFCGPIPDFSSMLKRGASKAAIEVPASSSEIAKNTQTEEPATPVTATETVDCNTNNGDVETPAVENQADAPNKTVSTSPVPTKVNGVSKEPHIDEVSDELLTAPNETHVDKTSAESTIVFETSIKEVVSPVDRFLAAMEELKSLRACLSTTELDHALKKKRNDDSDIFGKDDFQAGRRLMASIKKIFKQPSPVPLNTKTTAPVVEERRPEVETPQKVEDSKYEEHIESKTQQQPVAKAAEMMPENSIKATDNAPVSAVQSATKATEEKPGSATTATEDKPEVKKQKCTDSKDKEPVGGKKQPDSENLQEEETIESSVPKASPRFDELFKDIAVSKNLWMKEYNFYGTPRALINIAEELLTHDPEPSVQNTTIENLEVIARKWEQLLTTANHLKALREAFNGDYDATFRRDAYKFREYKLVYDTYIYKASQGTQTRRKYYESEAQNQDAAGMRMREGVREELHELLGMYGVYLASLKALQQLFPFHEGLEHMSSTSLTVFHDLIEARHQAFMFPILPFPRKISDDLAVDDAQRALIKDCCADPMADAAYDQLIARANALKFD</sequence>
<dbReference type="Proteomes" id="UP000249757">
    <property type="component" value="Unassembled WGS sequence"/>
</dbReference>
<reference evidence="3" key="1">
    <citation type="journal article" date="2022" name="Microb. Genom.">
        <title>A global pangenome for the wheat fungal pathogen Pyrenophora tritici-repentis and prediction of effector protein structural homology.</title>
        <authorList>
            <person name="Moolhuijzen P.M."/>
            <person name="See P.T."/>
            <person name="Shi G."/>
            <person name="Powell H.R."/>
            <person name="Cockram J."/>
            <person name="Jorgensen L.N."/>
            <person name="Benslimane H."/>
            <person name="Strelkov S.E."/>
            <person name="Turner J."/>
            <person name="Liu Z."/>
            <person name="Moffat C.S."/>
        </authorList>
    </citation>
    <scope>NUCLEOTIDE SEQUENCE [LARGE SCALE GENOMIC DNA]</scope>
</reference>
<feature type="compositionally biased region" description="Low complexity" evidence="1">
    <location>
        <begin position="12"/>
        <end position="35"/>
    </location>
</feature>
<protein>
    <submittedName>
        <fullName evidence="2">Uncharacterized protein</fullName>
    </submittedName>
</protein>
<gene>
    <name evidence="2" type="ORF">Ptr86124_007576</name>
</gene>
<keyword evidence="3" id="KW-1185">Reference proteome</keyword>
<accession>A0A2W1HJ07</accession>
<feature type="compositionally biased region" description="Acidic residues" evidence="1">
    <location>
        <begin position="322"/>
        <end position="332"/>
    </location>
</feature>
<dbReference type="OrthoDB" id="10514004at2759"/>
<name>A0A2W1HJ07_9PLEO</name>
<evidence type="ECO:0000256" key="1">
    <source>
        <dbReference type="SAM" id="MobiDB-lite"/>
    </source>
</evidence>
<feature type="region of interest" description="Disordered" evidence="1">
    <location>
        <begin position="314"/>
        <end position="394"/>
    </location>
</feature>
<evidence type="ECO:0000313" key="3">
    <source>
        <dbReference type="Proteomes" id="UP000249757"/>
    </source>
</evidence>
<organism evidence="2 3">
    <name type="scientific">Pyrenophora tritici-repentis</name>
    <dbReference type="NCBI Taxonomy" id="45151"/>
    <lineage>
        <taxon>Eukaryota</taxon>
        <taxon>Fungi</taxon>
        <taxon>Dikarya</taxon>
        <taxon>Ascomycota</taxon>
        <taxon>Pezizomycotina</taxon>
        <taxon>Dothideomycetes</taxon>
        <taxon>Pleosporomycetidae</taxon>
        <taxon>Pleosporales</taxon>
        <taxon>Pleosporineae</taxon>
        <taxon>Pleosporaceae</taxon>
        <taxon>Pyrenophora</taxon>
    </lineage>
</organism>
<feature type="compositionally biased region" description="Basic and acidic residues" evidence="1">
    <location>
        <begin position="1025"/>
        <end position="1052"/>
    </location>
</feature>
<feature type="compositionally biased region" description="Polar residues" evidence="1">
    <location>
        <begin position="344"/>
        <end position="366"/>
    </location>
</feature>